<dbReference type="InterPro" id="IPR002994">
    <property type="entry name" value="Surf1/Shy1"/>
</dbReference>
<keyword evidence="9" id="KW-1185">Reference proteome</keyword>
<evidence type="ECO:0000256" key="3">
    <source>
        <dbReference type="ARBA" id="ARBA00022692"/>
    </source>
</evidence>
<evidence type="ECO:0000313" key="8">
    <source>
        <dbReference type="EMBL" id="ANS80458.1"/>
    </source>
</evidence>
<comment type="subcellular location">
    <subcellularLocation>
        <location evidence="6">Cell membrane</location>
        <topology evidence="6">Multi-pass membrane protein</topology>
    </subcellularLocation>
    <subcellularLocation>
        <location evidence="1">Membrane</location>
    </subcellularLocation>
</comment>
<comment type="similarity">
    <text evidence="2 6">Belongs to the SURF1 family.</text>
</comment>
<evidence type="ECO:0000256" key="5">
    <source>
        <dbReference type="ARBA" id="ARBA00023136"/>
    </source>
</evidence>
<dbReference type="EMBL" id="CP014989">
    <property type="protein sequence ID" value="ANS80458.1"/>
    <property type="molecule type" value="Genomic_DNA"/>
</dbReference>
<dbReference type="PANTHER" id="PTHR23427">
    <property type="entry name" value="SURFEIT LOCUS PROTEIN"/>
    <property type="match status" value="1"/>
</dbReference>
<sequence>MIRTALKPAWLALLALLVVVVVSFYELGMWQLGVSSNSASREFAQEQESRPTVPIGEVVSPRSTFPADGAGRSVEVEGSYDATLQFLVPDRLLDGRSGSWVVTPVRTETGSGPALLPVVRGFVTSPQDAGTPGAGAVTLTGTLAPSESPGPTGLPEGQRGSIDTADLANDWDAPIYDAFIFLVDEEPTLTDGSVQRVPPPVFGENGVVWRNVGYGLQWFVFAGFAIYMYFRFLHDAARREAADGPPPTLPPPTTRPSAPSEETRR</sequence>
<dbReference type="OrthoDB" id="3266379at2"/>
<evidence type="ECO:0000256" key="7">
    <source>
        <dbReference type="SAM" id="MobiDB-lite"/>
    </source>
</evidence>
<dbReference type="Pfam" id="PF02104">
    <property type="entry name" value="SURF1"/>
    <property type="match status" value="1"/>
</dbReference>
<name>A0A1B1NG91_9MICO</name>
<dbReference type="AlphaFoldDB" id="A0A1B1NG91"/>
<evidence type="ECO:0000256" key="6">
    <source>
        <dbReference type="RuleBase" id="RU363076"/>
    </source>
</evidence>
<evidence type="ECO:0000256" key="1">
    <source>
        <dbReference type="ARBA" id="ARBA00004370"/>
    </source>
</evidence>
<dbReference type="Proteomes" id="UP000092482">
    <property type="component" value="Chromosome"/>
</dbReference>
<proteinExistence type="inferred from homology"/>
<evidence type="ECO:0000256" key="4">
    <source>
        <dbReference type="ARBA" id="ARBA00022989"/>
    </source>
</evidence>
<keyword evidence="3 6" id="KW-0812">Transmembrane</keyword>
<keyword evidence="4 6" id="KW-1133">Transmembrane helix</keyword>
<comment type="caution">
    <text evidence="6">Lacks conserved residue(s) required for the propagation of feature annotation.</text>
</comment>
<accession>A0A1B1NG91</accession>
<feature type="region of interest" description="Disordered" evidence="7">
    <location>
        <begin position="240"/>
        <end position="265"/>
    </location>
</feature>
<dbReference type="PROSITE" id="PS50895">
    <property type="entry name" value="SURF1"/>
    <property type="match status" value="1"/>
</dbReference>
<feature type="compositionally biased region" description="Pro residues" evidence="7">
    <location>
        <begin position="244"/>
        <end position="254"/>
    </location>
</feature>
<evidence type="ECO:0000256" key="2">
    <source>
        <dbReference type="ARBA" id="ARBA00007165"/>
    </source>
</evidence>
<organism evidence="8 9">
    <name type="scientific">Serinicoccus hydrothermalis</name>
    <dbReference type="NCBI Taxonomy" id="1758689"/>
    <lineage>
        <taxon>Bacteria</taxon>
        <taxon>Bacillati</taxon>
        <taxon>Actinomycetota</taxon>
        <taxon>Actinomycetes</taxon>
        <taxon>Micrococcales</taxon>
        <taxon>Ornithinimicrobiaceae</taxon>
        <taxon>Serinicoccus</taxon>
    </lineage>
</organism>
<evidence type="ECO:0000313" key="9">
    <source>
        <dbReference type="Proteomes" id="UP000092482"/>
    </source>
</evidence>
<gene>
    <name evidence="8" type="ORF">SGUI_3062</name>
</gene>
<protein>
    <recommendedName>
        <fullName evidence="6">SURF1-like protein</fullName>
    </recommendedName>
</protein>
<dbReference type="GO" id="GO:0005886">
    <property type="term" value="C:plasma membrane"/>
    <property type="evidence" value="ECO:0007669"/>
    <property type="project" value="UniProtKB-SubCell"/>
</dbReference>
<keyword evidence="6" id="KW-1003">Cell membrane</keyword>
<feature type="transmembrane region" description="Helical" evidence="6">
    <location>
        <begin position="212"/>
        <end position="230"/>
    </location>
</feature>
<dbReference type="STRING" id="1758689.SGUI_3062"/>
<dbReference type="RefSeq" id="WP_066641796.1">
    <property type="nucleotide sequence ID" value="NZ_CP014989.1"/>
</dbReference>
<dbReference type="PANTHER" id="PTHR23427:SF2">
    <property type="entry name" value="SURFEIT LOCUS PROTEIN 1"/>
    <property type="match status" value="1"/>
</dbReference>
<dbReference type="KEGG" id="serj:SGUI_3062"/>
<dbReference type="InterPro" id="IPR045214">
    <property type="entry name" value="Surf1/Surf4"/>
</dbReference>
<keyword evidence="5 6" id="KW-0472">Membrane</keyword>
<reference evidence="8 9" key="1">
    <citation type="submission" date="2016-03" db="EMBL/GenBank/DDBJ databases">
        <title>Shallow-sea hydrothermal system.</title>
        <authorList>
            <person name="Tang K."/>
        </authorList>
    </citation>
    <scope>NUCLEOTIDE SEQUENCE [LARGE SCALE GENOMIC DNA]</scope>
    <source>
        <strain evidence="8 9">JLT9</strain>
    </source>
</reference>